<dbReference type="RefSeq" id="WP_148810536.1">
    <property type="nucleotide sequence ID" value="NZ_CP042243.1"/>
</dbReference>
<dbReference type="PANTHER" id="PTHR43031:SF1">
    <property type="entry name" value="PYRIDINE NUCLEOTIDE-DISULPHIDE OXIDOREDUCTASE"/>
    <property type="match status" value="1"/>
</dbReference>
<feature type="transmembrane region" description="Helical" evidence="1">
    <location>
        <begin position="12"/>
        <end position="33"/>
    </location>
</feature>
<keyword evidence="4" id="KW-1185">Reference proteome</keyword>
<sequence>MLKIFVLKRRSLYIGLAILAILIIGILVLIFSGSDETFSETMKYAYKEISPEQAKVLIEKNPDVTVFDLRDEEEYLQGHLPSATQLSYKELKKKLSYYNREGIYIIYGSSDKKSAKAADLMANKGFPKIFILHGGFDNWPYEVE</sequence>
<dbReference type="AlphaFoldDB" id="A0A5C0SIU8"/>
<reference evidence="3 4" key="1">
    <citation type="submission" date="2019-07" db="EMBL/GenBank/DDBJ databases">
        <title>Complete genome of Crassaminicella thermophila SY095.</title>
        <authorList>
            <person name="Li X."/>
        </authorList>
    </citation>
    <scope>NUCLEOTIDE SEQUENCE [LARGE SCALE GENOMIC DNA]</scope>
    <source>
        <strain evidence="3 4">SY095</strain>
    </source>
</reference>
<dbReference type="InterPro" id="IPR036873">
    <property type="entry name" value="Rhodanese-like_dom_sf"/>
</dbReference>
<dbReference type="KEGG" id="crs:FQB35_14385"/>
<dbReference type="OrthoDB" id="9800872at2"/>
<dbReference type="CDD" id="cd00158">
    <property type="entry name" value="RHOD"/>
    <property type="match status" value="1"/>
</dbReference>
<evidence type="ECO:0000256" key="1">
    <source>
        <dbReference type="SAM" id="Phobius"/>
    </source>
</evidence>
<keyword evidence="1" id="KW-0812">Transmembrane</keyword>
<feature type="domain" description="Rhodanese" evidence="2">
    <location>
        <begin position="60"/>
        <end position="144"/>
    </location>
</feature>
<evidence type="ECO:0000313" key="4">
    <source>
        <dbReference type="Proteomes" id="UP000324646"/>
    </source>
</evidence>
<dbReference type="PROSITE" id="PS50206">
    <property type="entry name" value="RHODANESE_3"/>
    <property type="match status" value="1"/>
</dbReference>
<keyword evidence="1" id="KW-0472">Membrane</keyword>
<dbReference type="SUPFAM" id="SSF52821">
    <property type="entry name" value="Rhodanese/Cell cycle control phosphatase"/>
    <property type="match status" value="1"/>
</dbReference>
<evidence type="ECO:0000259" key="2">
    <source>
        <dbReference type="PROSITE" id="PS50206"/>
    </source>
</evidence>
<dbReference type="InterPro" id="IPR050229">
    <property type="entry name" value="GlpE_sulfurtransferase"/>
</dbReference>
<accession>A0A5C0SIU8</accession>
<dbReference type="EMBL" id="CP042243">
    <property type="protein sequence ID" value="QEK13364.1"/>
    <property type="molecule type" value="Genomic_DNA"/>
</dbReference>
<gene>
    <name evidence="3" type="ORF">FQB35_14385</name>
</gene>
<keyword evidence="1" id="KW-1133">Transmembrane helix</keyword>
<name>A0A5C0SIU8_CRATE</name>
<dbReference type="Proteomes" id="UP000324646">
    <property type="component" value="Chromosome"/>
</dbReference>
<dbReference type="PANTHER" id="PTHR43031">
    <property type="entry name" value="FAD-DEPENDENT OXIDOREDUCTASE"/>
    <property type="match status" value="1"/>
</dbReference>
<dbReference type="Gene3D" id="3.40.250.10">
    <property type="entry name" value="Rhodanese-like domain"/>
    <property type="match status" value="1"/>
</dbReference>
<protein>
    <submittedName>
        <fullName evidence="3">Rhodanese-like domain-containing protein</fullName>
    </submittedName>
</protein>
<evidence type="ECO:0000313" key="3">
    <source>
        <dbReference type="EMBL" id="QEK13364.1"/>
    </source>
</evidence>
<proteinExistence type="predicted"/>
<organism evidence="3 4">
    <name type="scientific">Crassaminicella thermophila</name>
    <dbReference type="NCBI Taxonomy" id="2599308"/>
    <lineage>
        <taxon>Bacteria</taxon>
        <taxon>Bacillati</taxon>
        <taxon>Bacillota</taxon>
        <taxon>Clostridia</taxon>
        <taxon>Eubacteriales</taxon>
        <taxon>Clostridiaceae</taxon>
        <taxon>Crassaminicella</taxon>
    </lineage>
</organism>
<dbReference type="InterPro" id="IPR001763">
    <property type="entry name" value="Rhodanese-like_dom"/>
</dbReference>
<dbReference type="Pfam" id="PF00581">
    <property type="entry name" value="Rhodanese"/>
    <property type="match status" value="1"/>
</dbReference>
<dbReference type="SMART" id="SM00450">
    <property type="entry name" value="RHOD"/>
    <property type="match status" value="1"/>
</dbReference>